<comment type="caution">
    <text evidence="1">The sequence shown here is derived from an EMBL/GenBank/DDBJ whole genome shotgun (WGS) entry which is preliminary data.</text>
</comment>
<evidence type="ECO:0000313" key="2">
    <source>
        <dbReference type="Proteomes" id="UP000700908"/>
    </source>
</evidence>
<sequence length="108" mass="12475">MQYLDNTGQHRLGDALRNAIDNDAKLSIIASYFTVFAYGELRDEFSRVDELRFIFDEPTFVKHMESDKVPHEFVVSRRTREKDIGGTGLELTLHNNINQRALARECAE</sequence>
<dbReference type="RefSeq" id="WP_222200086.1">
    <property type="nucleotide sequence ID" value="NZ_JAIMFO010000011.1"/>
</dbReference>
<evidence type="ECO:0000313" key="1">
    <source>
        <dbReference type="EMBL" id="MBY4798362.1"/>
    </source>
</evidence>
<accession>A0ABS7MM52</accession>
<organism evidence="1 2">
    <name type="scientific">Collinsella ureilytica</name>
    <dbReference type="NCBI Taxonomy" id="2869515"/>
    <lineage>
        <taxon>Bacteria</taxon>
        <taxon>Bacillati</taxon>
        <taxon>Actinomycetota</taxon>
        <taxon>Coriobacteriia</taxon>
        <taxon>Coriobacteriales</taxon>
        <taxon>Coriobacteriaceae</taxon>
        <taxon>Collinsella</taxon>
    </lineage>
</organism>
<dbReference type="Proteomes" id="UP000700908">
    <property type="component" value="Unassembled WGS sequence"/>
</dbReference>
<proteinExistence type="predicted"/>
<reference evidence="1 2" key="1">
    <citation type="submission" date="2021-08" db="EMBL/GenBank/DDBJ databases">
        <title>Collinsella faecalis sp. nov. isolated from swine faeces.</title>
        <authorList>
            <person name="Oh B.S."/>
            <person name="Lee J.H."/>
        </authorList>
    </citation>
    <scope>NUCLEOTIDE SEQUENCE [LARGE SCALE GENOMIC DNA]</scope>
    <source>
        <strain evidence="1 2">AGMB00827</strain>
    </source>
</reference>
<keyword evidence="2" id="KW-1185">Reference proteome</keyword>
<gene>
    <name evidence="1" type="ORF">K6V98_08385</name>
</gene>
<name>A0ABS7MM52_9ACTN</name>
<dbReference type="EMBL" id="JAIMFO010000011">
    <property type="protein sequence ID" value="MBY4798362.1"/>
    <property type="molecule type" value="Genomic_DNA"/>
</dbReference>
<protein>
    <submittedName>
        <fullName evidence="1">Uncharacterized protein</fullName>
    </submittedName>
</protein>